<name>A0ABX1CU50_9SPHN</name>
<dbReference type="PANTHER" id="PTHR21666">
    <property type="entry name" value="PEPTIDASE-RELATED"/>
    <property type="match status" value="1"/>
</dbReference>
<proteinExistence type="predicted"/>
<dbReference type="RefSeq" id="WP_168136039.1">
    <property type="nucleotide sequence ID" value="NZ_JAAVJH010000019.1"/>
</dbReference>
<evidence type="ECO:0000256" key="2">
    <source>
        <dbReference type="SAM" id="SignalP"/>
    </source>
</evidence>
<evidence type="ECO:0000259" key="3">
    <source>
        <dbReference type="Pfam" id="PF01551"/>
    </source>
</evidence>
<evidence type="ECO:0000313" key="4">
    <source>
        <dbReference type="EMBL" id="NJR80483.1"/>
    </source>
</evidence>
<organism evidence="4 5">
    <name type="scientific">Sphingomonas corticis</name>
    <dbReference type="NCBI Taxonomy" id="2722791"/>
    <lineage>
        <taxon>Bacteria</taxon>
        <taxon>Pseudomonadati</taxon>
        <taxon>Pseudomonadota</taxon>
        <taxon>Alphaproteobacteria</taxon>
        <taxon>Sphingomonadales</taxon>
        <taxon>Sphingomonadaceae</taxon>
        <taxon>Sphingomonas</taxon>
    </lineage>
</organism>
<gene>
    <name evidence="4" type="ORF">HBH26_18045</name>
</gene>
<reference evidence="4 5" key="1">
    <citation type="submission" date="2020-03" db="EMBL/GenBank/DDBJ databases">
        <authorList>
            <person name="Wang L."/>
            <person name="He N."/>
            <person name="Li Y."/>
            <person name="Fang Y."/>
            <person name="Zhang F."/>
        </authorList>
    </citation>
    <scope>NUCLEOTIDE SEQUENCE [LARGE SCALE GENOMIC DNA]</scope>
    <source>
        <strain evidence="4 5">36D10-4-7</strain>
    </source>
</reference>
<dbReference type="CDD" id="cd12797">
    <property type="entry name" value="M23_peptidase"/>
    <property type="match status" value="1"/>
</dbReference>
<evidence type="ECO:0000313" key="5">
    <source>
        <dbReference type="Proteomes" id="UP000732399"/>
    </source>
</evidence>
<feature type="signal peptide" evidence="2">
    <location>
        <begin position="1"/>
        <end position="19"/>
    </location>
</feature>
<dbReference type="PANTHER" id="PTHR21666:SF289">
    <property type="entry name" value="L-ALA--D-GLU ENDOPEPTIDASE"/>
    <property type="match status" value="1"/>
</dbReference>
<feature type="domain" description="M23ase beta-sheet core" evidence="3">
    <location>
        <begin position="267"/>
        <end position="355"/>
    </location>
</feature>
<evidence type="ECO:0000256" key="1">
    <source>
        <dbReference type="ARBA" id="ARBA00022729"/>
    </source>
</evidence>
<feature type="chain" id="PRO_5045185367" evidence="2">
    <location>
        <begin position="20"/>
        <end position="361"/>
    </location>
</feature>
<dbReference type="InterPro" id="IPR016047">
    <property type="entry name" value="M23ase_b-sheet_dom"/>
</dbReference>
<protein>
    <submittedName>
        <fullName evidence="4">Peptidoglycan DD-metalloendopeptidase family protein</fullName>
    </submittedName>
</protein>
<dbReference type="Pfam" id="PF01551">
    <property type="entry name" value="Peptidase_M23"/>
    <property type="match status" value="1"/>
</dbReference>
<dbReference type="InterPro" id="IPR050570">
    <property type="entry name" value="Cell_wall_metabolism_enzyme"/>
</dbReference>
<keyword evidence="1 2" id="KW-0732">Signal</keyword>
<keyword evidence="5" id="KW-1185">Reference proteome</keyword>
<dbReference type="Proteomes" id="UP000732399">
    <property type="component" value="Unassembled WGS sequence"/>
</dbReference>
<sequence length="361" mass="36782">MRGWLVLLLALGAVGVAAAQDRPADLRRANAAVAAAAKAAERLEARAAASDDPATRARWERAAVAARVRGAEAELAAARLRTALVEAQIATQRTRFAAEQGPVARLLAMLTGLARRPAVAALAQPGSVADLVHVQAVLATTLPAVAARTVKIRDDLTRSRALQANAALAAESLQAGHARLVDARERLAALSGDDEEALALGERSRDLIAELRTIGAGQATLSDLAVLPGPPVSAAAAAPGRTVYRLPVAGRLVTGLGEVSDNGVRARGLTFAVAPDAPVSAPAAGRIAYAGRFRGFGGTVIVDHGEGWTTLVTGLGRVAVARGGEVAAGALLGRAGDSAAPNVTVELRRRGRPVDLVALLG</sequence>
<dbReference type="SUPFAM" id="SSF51261">
    <property type="entry name" value="Duplicated hybrid motif"/>
    <property type="match status" value="1"/>
</dbReference>
<comment type="caution">
    <text evidence="4">The sequence shown here is derived from an EMBL/GenBank/DDBJ whole genome shotgun (WGS) entry which is preliminary data.</text>
</comment>
<dbReference type="InterPro" id="IPR011055">
    <property type="entry name" value="Dup_hybrid_motif"/>
</dbReference>
<dbReference type="Gene3D" id="2.70.70.10">
    <property type="entry name" value="Glucose Permease (Domain IIA)"/>
    <property type="match status" value="1"/>
</dbReference>
<accession>A0ABX1CU50</accession>
<dbReference type="EMBL" id="JAAVJH010000019">
    <property type="protein sequence ID" value="NJR80483.1"/>
    <property type="molecule type" value="Genomic_DNA"/>
</dbReference>